<dbReference type="EMBL" id="GISG01015403">
    <property type="protein sequence ID" value="MBA4617234.1"/>
    <property type="molecule type" value="Transcribed_RNA"/>
</dbReference>
<proteinExistence type="predicted"/>
<organism evidence="1">
    <name type="scientific">Opuntia streptacantha</name>
    <name type="common">Prickly pear cactus</name>
    <name type="synonym">Opuntia cardona</name>
    <dbReference type="NCBI Taxonomy" id="393608"/>
    <lineage>
        <taxon>Eukaryota</taxon>
        <taxon>Viridiplantae</taxon>
        <taxon>Streptophyta</taxon>
        <taxon>Embryophyta</taxon>
        <taxon>Tracheophyta</taxon>
        <taxon>Spermatophyta</taxon>
        <taxon>Magnoliopsida</taxon>
        <taxon>eudicotyledons</taxon>
        <taxon>Gunneridae</taxon>
        <taxon>Pentapetalae</taxon>
        <taxon>Caryophyllales</taxon>
        <taxon>Cactineae</taxon>
        <taxon>Cactaceae</taxon>
        <taxon>Opuntioideae</taxon>
        <taxon>Opuntia</taxon>
    </lineage>
</organism>
<dbReference type="PANTHER" id="PTHR47935">
    <property type="entry name" value="PENTATRICOPEPTIDE REPEAT-CONTAINING PROTEIN MRL1, CHLOROPLASTIC"/>
    <property type="match status" value="1"/>
</dbReference>
<dbReference type="PANTHER" id="PTHR47935:SF1">
    <property type="entry name" value="PENTATRICOPEPTIDE REPEAT-CONTAINING PROTEIN MRL1, CHLOROPLASTIC"/>
    <property type="match status" value="1"/>
</dbReference>
<name>A0A7C8YFJ3_OPUST</name>
<dbReference type="AlphaFoldDB" id="A0A7C8YFJ3"/>
<protein>
    <submittedName>
        <fullName evidence="1">Uncharacterized protein</fullName>
    </submittedName>
</protein>
<reference evidence="1" key="1">
    <citation type="journal article" date="2013" name="J. Plant Res.">
        <title>Effect of fungi and light on seed germination of three Opuntia species from semiarid lands of central Mexico.</title>
        <authorList>
            <person name="Delgado-Sanchez P."/>
            <person name="Jimenez-Bremont J.F."/>
            <person name="Guerrero-Gonzalez Mde L."/>
            <person name="Flores J."/>
        </authorList>
    </citation>
    <scope>NUCLEOTIDE SEQUENCE</scope>
    <source>
        <tissue evidence="1">Cladode</tissue>
    </source>
</reference>
<evidence type="ECO:0000313" key="1">
    <source>
        <dbReference type="EMBL" id="MBA4617234.1"/>
    </source>
</evidence>
<sequence length="270" mass="29562">MCKCLIRMCSRRFENASTIGEPVFSFKSGRPQIDSKWTSLALMVYRDVIGSGLTPSVEMLAQVLRCLQLPQDVLLKKRLTETLGINTVKSRDANLLPLIDGFGEYDPRAFSLFEEAASLGIVPCVSFKENPIFIDARSLRIHIAEVYILTVLRGLKHRLAAGAKVPGITISLAAETAEISCSKGDRTINISGRVNQAVGALLRRLRLPYQGGESQGKIRISALAIKKWLQPKLAASINGKQAQLGLSQLGLASGITRQQRNIRTGNLSLY</sequence>
<dbReference type="InterPro" id="IPR053303">
    <property type="entry name" value="Chloroplast_PPR"/>
</dbReference>
<accession>A0A7C8YFJ3</accession>
<reference evidence="1" key="2">
    <citation type="submission" date="2020-07" db="EMBL/GenBank/DDBJ databases">
        <authorList>
            <person name="Vera ALvarez R."/>
            <person name="Arias-Moreno D.M."/>
            <person name="Jimenez-Jacinto V."/>
            <person name="Jimenez-Bremont J.F."/>
            <person name="Swaminathan K."/>
            <person name="Moose S.P."/>
            <person name="Guerrero-Gonzalez M.L."/>
            <person name="Marino-Ramirez L."/>
            <person name="Landsman D."/>
            <person name="Rodriguez-Kessler M."/>
            <person name="Delgado-Sanchez P."/>
        </authorList>
    </citation>
    <scope>NUCLEOTIDE SEQUENCE</scope>
    <source>
        <tissue evidence="1">Cladode</tissue>
    </source>
</reference>